<protein>
    <recommendedName>
        <fullName evidence="5">Protease 3</fullName>
        <ecNumber evidence="4">3.4.24.55</ecNumber>
    </recommendedName>
    <alternativeName>
        <fullName evidence="13">Pitrilysin</fullName>
    </alternativeName>
    <alternativeName>
        <fullName evidence="12">Protease III</fullName>
    </alternativeName>
    <alternativeName>
        <fullName evidence="11">Protease pi</fullName>
    </alternativeName>
</protein>
<dbReference type="InterPro" id="IPR032632">
    <property type="entry name" value="Peptidase_M16_M"/>
</dbReference>
<evidence type="ECO:0000313" key="19">
    <source>
        <dbReference type="EMBL" id="TKB53901.1"/>
    </source>
</evidence>
<evidence type="ECO:0000256" key="1">
    <source>
        <dbReference type="ARBA" id="ARBA00001947"/>
    </source>
</evidence>
<evidence type="ECO:0000256" key="14">
    <source>
        <dbReference type="RuleBase" id="RU004447"/>
    </source>
</evidence>
<keyword evidence="8" id="KW-0378">Hydrolase</keyword>
<evidence type="ECO:0000259" key="16">
    <source>
        <dbReference type="Pfam" id="PF05193"/>
    </source>
</evidence>
<evidence type="ECO:0000313" key="20">
    <source>
        <dbReference type="Proteomes" id="UP000305675"/>
    </source>
</evidence>
<comment type="caution">
    <text evidence="19">The sequence shown here is derived from an EMBL/GenBank/DDBJ whole genome shotgun (WGS) entry which is preliminary data.</text>
</comment>
<keyword evidence="9" id="KW-0862">Zinc</keyword>
<dbReference type="InterPro" id="IPR050626">
    <property type="entry name" value="Peptidase_M16"/>
</dbReference>
<evidence type="ECO:0000259" key="15">
    <source>
        <dbReference type="Pfam" id="PF00675"/>
    </source>
</evidence>
<reference evidence="19 20" key="1">
    <citation type="submission" date="2019-04" db="EMBL/GenBank/DDBJ databases">
        <authorList>
            <person name="Hwang J.C."/>
        </authorList>
    </citation>
    <scope>NUCLEOTIDE SEQUENCE [LARGE SCALE GENOMIC DNA]</scope>
    <source>
        <strain evidence="19 20">IMCC35002</strain>
    </source>
</reference>
<keyword evidence="7" id="KW-0479">Metal-binding</keyword>
<feature type="domain" description="Peptidase M16 N-terminal" evidence="15">
    <location>
        <begin position="26"/>
        <end position="161"/>
    </location>
</feature>
<name>A0A4U1BQU2_9GAMM</name>
<accession>A0A4U1BQU2</accession>
<dbReference type="Pfam" id="PF05193">
    <property type="entry name" value="Peptidase_M16_C"/>
    <property type="match status" value="1"/>
</dbReference>
<feature type="domain" description="Peptidase M16 C-terminal" evidence="16">
    <location>
        <begin position="185"/>
        <end position="360"/>
    </location>
</feature>
<evidence type="ECO:0000256" key="13">
    <source>
        <dbReference type="ARBA" id="ARBA00033450"/>
    </source>
</evidence>
<comment type="cofactor">
    <cofactor evidence="1">
        <name>Zn(2+)</name>
        <dbReference type="ChEBI" id="CHEBI:29105"/>
    </cofactor>
</comment>
<dbReference type="EC" id="3.4.24.55" evidence="4"/>
<evidence type="ECO:0000256" key="4">
    <source>
        <dbReference type="ARBA" id="ARBA00012449"/>
    </source>
</evidence>
<dbReference type="InterPro" id="IPR007863">
    <property type="entry name" value="Peptidase_M16_C"/>
</dbReference>
<dbReference type="Pfam" id="PF00675">
    <property type="entry name" value="Peptidase_M16"/>
    <property type="match status" value="1"/>
</dbReference>
<dbReference type="FunFam" id="3.30.830.10:FF:000005">
    <property type="entry name" value="nardilysin isoform X1"/>
    <property type="match status" value="1"/>
</dbReference>
<dbReference type="FunFam" id="3.30.830.10:FF:000012">
    <property type="entry name" value="Protease 3"/>
    <property type="match status" value="1"/>
</dbReference>
<dbReference type="InterPro" id="IPR001431">
    <property type="entry name" value="Pept_M16_Zn_BS"/>
</dbReference>
<evidence type="ECO:0000256" key="10">
    <source>
        <dbReference type="ARBA" id="ARBA00023049"/>
    </source>
</evidence>
<evidence type="ECO:0000259" key="18">
    <source>
        <dbReference type="Pfam" id="PF22456"/>
    </source>
</evidence>
<sequence length="928" mass="106050">MPQLTVSPNDNKGYQHIILDNGLKALLVQDVDASKSAAAMAVNVGHFDDPMDRQGMAHFLEHMLFLGTERFPNPGEYQQFISQHGGNHNAWTGPEFTSYFFDINHDSFPEGLERFSQFFTAPLFDSHLVDKERQSVDSEFKMKLRDDVRRLYQVHKQTVNPEHPFSKFSVGNIETLADRNQQSIREELLAFYNSQYSANLMTLVLVSPEPLENQKTLLERHFSDINNLNLTKSYPQIELYRDSDMNIEVRTTPLKSQRRLTVTFPLPGIDKWYHLKPLTFLAHLLGYEGKGSLLSLLKRQGLATNLSAGGGINGYNFKDFNISFQLTEKGIREQDTIIGLMFQYIELVRAQGIESWRYDERRVLMDLAFRYQEPSKPLDIASHLAINLHHYSAEDAVFGDYRMDGLDVTLTKKLMAGMLPNKLRLTLVLPDLETDQQADYYHTPFATAPITDARRAKWAAVPRSHELSLPAPNPYILDNVVPREEESSSSVPQIIYQQPGLKLWHFKDSDFNVPKGHLFIALDSDEAHRTTRAAALTRLYIAMLLDDLSERTYAAEIAGLSYNIYPHQGGLTLHLTGYTGKQEALLSLLLTQARKRNFLPRRFNDTKARLMRNWHAVRRARPISKLFNSLTATLQHRTFEPLRLAAGLETVTLEELHNHINRIYDHVNVEAFVYGDWLKSEAKQLGATLEKLLSAVSNPGDEVTRELVSIEGKGTLLREITAEHQDSAILVYYQSRQHTPHKAAMFSLLNHAMSSQFFHELRTKQQLGYMVGTSYVPLNHYPGLMFYIQSPVASPQRLIEAIDQFIADFSYALMQITHQQWQATKQGLVNQILEADTNINARAQRLWTSIGNQDVDFNQRQAIADAILTVERAEMIRFIIERMKPKTPDRLILFSCGNQHQDLSGIEASDSIDDLVQFKSESSRFSKH</sequence>
<dbReference type="EMBL" id="SWCJ01000010">
    <property type="protein sequence ID" value="TKB53901.1"/>
    <property type="molecule type" value="Genomic_DNA"/>
</dbReference>
<dbReference type="GO" id="GO:0004222">
    <property type="term" value="F:metalloendopeptidase activity"/>
    <property type="evidence" value="ECO:0007669"/>
    <property type="project" value="UniProtKB-EC"/>
</dbReference>
<evidence type="ECO:0000256" key="3">
    <source>
        <dbReference type="ARBA" id="ARBA00007261"/>
    </source>
</evidence>
<evidence type="ECO:0000256" key="9">
    <source>
        <dbReference type="ARBA" id="ARBA00022833"/>
    </source>
</evidence>
<dbReference type="SUPFAM" id="SSF63411">
    <property type="entry name" value="LuxS/MPP-like metallohydrolase"/>
    <property type="match status" value="4"/>
</dbReference>
<evidence type="ECO:0000256" key="6">
    <source>
        <dbReference type="ARBA" id="ARBA00022670"/>
    </source>
</evidence>
<dbReference type="OrthoDB" id="9811314at2"/>
<dbReference type="GO" id="GO:0005737">
    <property type="term" value="C:cytoplasm"/>
    <property type="evidence" value="ECO:0007669"/>
    <property type="project" value="UniProtKB-ARBA"/>
</dbReference>
<keyword evidence="10" id="KW-0482">Metalloprotease</keyword>
<feature type="domain" description="Peptidase M16 middle/third" evidence="17">
    <location>
        <begin position="369"/>
        <end position="643"/>
    </location>
</feature>
<dbReference type="AlphaFoldDB" id="A0A4U1BQU2"/>
<evidence type="ECO:0000259" key="17">
    <source>
        <dbReference type="Pfam" id="PF16187"/>
    </source>
</evidence>
<dbReference type="GO" id="GO:0046872">
    <property type="term" value="F:metal ion binding"/>
    <property type="evidence" value="ECO:0007669"/>
    <property type="project" value="UniProtKB-KW"/>
</dbReference>
<dbReference type="Pfam" id="PF16187">
    <property type="entry name" value="Peptidase_M16_M"/>
    <property type="match status" value="1"/>
</dbReference>
<dbReference type="RefSeq" id="WP_136863883.1">
    <property type="nucleotide sequence ID" value="NZ_SWCJ01000010.1"/>
</dbReference>
<comment type="function">
    <text evidence="2">Endopeptidase that degrades small peptides of less than 7 kDa, such as glucagon and insulin.</text>
</comment>
<evidence type="ECO:0000256" key="12">
    <source>
        <dbReference type="ARBA" id="ARBA00031184"/>
    </source>
</evidence>
<dbReference type="Gene3D" id="3.30.830.10">
    <property type="entry name" value="Metalloenzyme, LuxS/M16 peptidase-like"/>
    <property type="match status" value="4"/>
</dbReference>
<feature type="domain" description="Coenzyme PQQ synthesis protein F-like C-terminal lobe" evidence="18">
    <location>
        <begin position="748"/>
        <end position="847"/>
    </location>
</feature>
<dbReference type="GO" id="GO:0006508">
    <property type="term" value="P:proteolysis"/>
    <property type="evidence" value="ECO:0007669"/>
    <property type="project" value="UniProtKB-KW"/>
</dbReference>
<dbReference type="PANTHER" id="PTHR43690:SF18">
    <property type="entry name" value="INSULIN-DEGRADING ENZYME-RELATED"/>
    <property type="match status" value="1"/>
</dbReference>
<organism evidence="19 20">
    <name type="scientific">Ferrimonas aestuarii</name>
    <dbReference type="NCBI Taxonomy" id="2569539"/>
    <lineage>
        <taxon>Bacteria</taxon>
        <taxon>Pseudomonadati</taxon>
        <taxon>Pseudomonadota</taxon>
        <taxon>Gammaproteobacteria</taxon>
        <taxon>Alteromonadales</taxon>
        <taxon>Ferrimonadaceae</taxon>
        <taxon>Ferrimonas</taxon>
    </lineage>
</organism>
<keyword evidence="6" id="KW-0645">Protease</keyword>
<dbReference type="PANTHER" id="PTHR43690">
    <property type="entry name" value="NARDILYSIN"/>
    <property type="match status" value="1"/>
</dbReference>
<evidence type="ECO:0000256" key="11">
    <source>
        <dbReference type="ARBA" id="ARBA00029597"/>
    </source>
</evidence>
<evidence type="ECO:0000256" key="5">
    <source>
        <dbReference type="ARBA" id="ARBA00017565"/>
    </source>
</evidence>
<dbReference type="InterPro" id="IPR011765">
    <property type="entry name" value="Pept_M16_N"/>
</dbReference>
<dbReference type="InterPro" id="IPR054734">
    <property type="entry name" value="PqqF-like_C_4"/>
</dbReference>
<evidence type="ECO:0000256" key="8">
    <source>
        <dbReference type="ARBA" id="ARBA00022801"/>
    </source>
</evidence>
<evidence type="ECO:0000256" key="7">
    <source>
        <dbReference type="ARBA" id="ARBA00022723"/>
    </source>
</evidence>
<dbReference type="PROSITE" id="PS00143">
    <property type="entry name" value="INSULINASE"/>
    <property type="match status" value="1"/>
</dbReference>
<dbReference type="Pfam" id="PF22456">
    <property type="entry name" value="PqqF-like_C_4"/>
    <property type="match status" value="1"/>
</dbReference>
<dbReference type="InterPro" id="IPR011249">
    <property type="entry name" value="Metalloenz_LuxS/M16"/>
</dbReference>
<gene>
    <name evidence="19" type="ORF">FCL42_13150</name>
</gene>
<keyword evidence="20" id="KW-1185">Reference proteome</keyword>
<evidence type="ECO:0000256" key="2">
    <source>
        <dbReference type="ARBA" id="ARBA00002184"/>
    </source>
</evidence>
<comment type="similarity">
    <text evidence="3 14">Belongs to the peptidase M16 family.</text>
</comment>
<dbReference type="Proteomes" id="UP000305675">
    <property type="component" value="Unassembled WGS sequence"/>
</dbReference>
<proteinExistence type="inferred from homology"/>